<proteinExistence type="inferred from homology"/>
<dbReference type="HAMAP" id="MF_00265">
    <property type="entry name" value="VapC_Nob1"/>
    <property type="match status" value="1"/>
</dbReference>
<evidence type="ECO:0000256" key="3">
    <source>
        <dbReference type="ARBA" id="ARBA00022722"/>
    </source>
</evidence>
<dbReference type="Gene3D" id="3.40.50.1010">
    <property type="entry name" value="5'-nuclease"/>
    <property type="match status" value="1"/>
</dbReference>
<organism evidence="10 11">
    <name type="scientific">Variovorax humicola</name>
    <dbReference type="NCBI Taxonomy" id="1769758"/>
    <lineage>
        <taxon>Bacteria</taxon>
        <taxon>Pseudomonadati</taxon>
        <taxon>Pseudomonadota</taxon>
        <taxon>Betaproteobacteria</taxon>
        <taxon>Burkholderiales</taxon>
        <taxon>Comamonadaceae</taxon>
        <taxon>Variovorax</taxon>
    </lineage>
</organism>
<evidence type="ECO:0000313" key="11">
    <source>
        <dbReference type="Proteomes" id="UP001363010"/>
    </source>
</evidence>
<dbReference type="Pfam" id="PF01850">
    <property type="entry name" value="PIN"/>
    <property type="match status" value="1"/>
</dbReference>
<evidence type="ECO:0000256" key="5">
    <source>
        <dbReference type="ARBA" id="ARBA00022801"/>
    </source>
</evidence>
<keyword evidence="4 8" id="KW-0479">Metal-binding</keyword>
<feature type="domain" description="PIN" evidence="9">
    <location>
        <begin position="2"/>
        <end position="129"/>
    </location>
</feature>
<comment type="function">
    <text evidence="8">Toxic component of a toxin-antitoxin (TA) system. An RNase.</text>
</comment>
<dbReference type="InterPro" id="IPR050556">
    <property type="entry name" value="Type_II_TA_system_RNase"/>
</dbReference>
<dbReference type="CDD" id="cd18731">
    <property type="entry name" value="PIN_NgFitB-like"/>
    <property type="match status" value="1"/>
</dbReference>
<keyword evidence="3 8" id="KW-0540">Nuclease</keyword>
<dbReference type="InterPro" id="IPR022907">
    <property type="entry name" value="VapC_family"/>
</dbReference>
<comment type="similarity">
    <text evidence="7 8">Belongs to the PINc/VapC protein family.</text>
</comment>
<dbReference type="PANTHER" id="PTHR33653">
    <property type="entry name" value="RIBONUCLEASE VAPC2"/>
    <property type="match status" value="1"/>
</dbReference>
<evidence type="ECO:0000256" key="2">
    <source>
        <dbReference type="ARBA" id="ARBA00022649"/>
    </source>
</evidence>
<evidence type="ECO:0000256" key="6">
    <source>
        <dbReference type="ARBA" id="ARBA00022842"/>
    </source>
</evidence>
<name>A0ABU8W7N2_9BURK</name>
<dbReference type="PANTHER" id="PTHR33653:SF1">
    <property type="entry name" value="RIBONUCLEASE VAPC2"/>
    <property type="match status" value="1"/>
</dbReference>
<evidence type="ECO:0000313" key="10">
    <source>
        <dbReference type="EMBL" id="MEJ8826064.1"/>
    </source>
</evidence>
<accession>A0ABU8W7N2</accession>
<gene>
    <name evidence="8" type="primary">vapC</name>
    <name evidence="10" type="ORF">WKW80_29230</name>
</gene>
<reference evidence="10 11" key="1">
    <citation type="submission" date="2024-03" db="EMBL/GenBank/DDBJ databases">
        <title>Novel species of the genus Variovorax.</title>
        <authorList>
            <person name="Liu Q."/>
            <person name="Xin Y.-H."/>
        </authorList>
    </citation>
    <scope>NUCLEOTIDE SEQUENCE [LARGE SCALE GENOMIC DNA]</scope>
    <source>
        <strain evidence="10 11">KACC 18501</strain>
    </source>
</reference>
<feature type="binding site" evidence="8">
    <location>
        <position position="104"/>
    </location>
    <ligand>
        <name>Mg(2+)</name>
        <dbReference type="ChEBI" id="CHEBI:18420"/>
    </ligand>
</feature>
<evidence type="ECO:0000259" key="9">
    <source>
        <dbReference type="Pfam" id="PF01850"/>
    </source>
</evidence>
<dbReference type="SUPFAM" id="SSF88723">
    <property type="entry name" value="PIN domain-like"/>
    <property type="match status" value="1"/>
</dbReference>
<dbReference type="EC" id="3.1.-.-" evidence="8"/>
<protein>
    <recommendedName>
        <fullName evidence="8">Ribonuclease VapC</fullName>
        <shortName evidence="8">RNase VapC</shortName>
        <ecNumber evidence="8">3.1.-.-</ecNumber>
    </recommendedName>
    <alternativeName>
        <fullName evidence="8">Toxin VapC</fullName>
    </alternativeName>
</protein>
<keyword evidence="8" id="KW-0800">Toxin</keyword>
<keyword evidence="5 8" id="KW-0378">Hydrolase</keyword>
<dbReference type="InterPro" id="IPR002716">
    <property type="entry name" value="PIN_dom"/>
</dbReference>
<dbReference type="EMBL" id="JBBKZV010000028">
    <property type="protein sequence ID" value="MEJ8826064.1"/>
    <property type="molecule type" value="Genomic_DNA"/>
</dbReference>
<comment type="caution">
    <text evidence="10">The sequence shown here is derived from an EMBL/GenBank/DDBJ whole genome shotgun (WGS) entry which is preliminary data.</text>
</comment>
<evidence type="ECO:0000256" key="8">
    <source>
        <dbReference type="HAMAP-Rule" id="MF_00265"/>
    </source>
</evidence>
<keyword evidence="11" id="KW-1185">Reference proteome</keyword>
<dbReference type="InterPro" id="IPR029060">
    <property type="entry name" value="PIN-like_dom_sf"/>
</dbReference>
<sequence>MILLDTKVVSEPLRHAPELRVIEWIDAQAMETLFLCAITVAELRAGVALLPAGKRRSGLQENLEKRVLPLFAGRVLPFDLACTQAYAALMAKARTAGLAIATADGYIAAIAAANGFAVATRDTSPYEAAGAAVINPWLA</sequence>
<comment type="cofactor">
    <cofactor evidence="1 8">
        <name>Mg(2+)</name>
        <dbReference type="ChEBI" id="CHEBI:18420"/>
    </cofactor>
</comment>
<dbReference type="Proteomes" id="UP001363010">
    <property type="component" value="Unassembled WGS sequence"/>
</dbReference>
<keyword evidence="2 8" id="KW-1277">Toxin-antitoxin system</keyword>
<dbReference type="RefSeq" id="WP_340367096.1">
    <property type="nucleotide sequence ID" value="NZ_JBBKZV010000028.1"/>
</dbReference>
<keyword evidence="6 8" id="KW-0460">Magnesium</keyword>
<evidence type="ECO:0000256" key="7">
    <source>
        <dbReference type="ARBA" id="ARBA00038093"/>
    </source>
</evidence>
<feature type="binding site" evidence="8">
    <location>
        <position position="5"/>
    </location>
    <ligand>
        <name>Mg(2+)</name>
        <dbReference type="ChEBI" id="CHEBI:18420"/>
    </ligand>
</feature>
<evidence type="ECO:0000256" key="1">
    <source>
        <dbReference type="ARBA" id="ARBA00001946"/>
    </source>
</evidence>
<evidence type="ECO:0000256" key="4">
    <source>
        <dbReference type="ARBA" id="ARBA00022723"/>
    </source>
</evidence>